<dbReference type="PANTHER" id="PTHR11941">
    <property type="entry name" value="ENOYL-COA HYDRATASE-RELATED"/>
    <property type="match status" value="1"/>
</dbReference>
<comment type="similarity">
    <text evidence="1 3">Belongs to the enoyl-CoA hydratase/isomerase family.</text>
</comment>
<dbReference type="EMBL" id="JABXYK010000015">
    <property type="protein sequence ID" value="NVP57630.1"/>
    <property type="molecule type" value="Genomic_DNA"/>
</dbReference>
<dbReference type="Pfam" id="PF00378">
    <property type="entry name" value="ECH_1"/>
    <property type="match status" value="1"/>
</dbReference>
<gene>
    <name evidence="4" type="ORF">HV823_20460</name>
</gene>
<reference evidence="4 5" key="1">
    <citation type="submission" date="2020-06" db="EMBL/GenBank/DDBJ databases">
        <title>Rhizobium sp.nov. isolated from the tomato plant.</title>
        <authorList>
            <person name="Thin K.K."/>
            <person name="Zhang X."/>
            <person name="He S."/>
        </authorList>
    </citation>
    <scope>NUCLEOTIDE SEQUENCE [LARGE SCALE GENOMIC DNA]</scope>
    <source>
        <strain evidence="4 5">DBTS2</strain>
    </source>
</reference>
<dbReference type="SUPFAM" id="SSF52096">
    <property type="entry name" value="ClpP/crotonase"/>
    <property type="match status" value="1"/>
</dbReference>
<sequence>MKVPPQETFGRESEVLLDWANERVVQVTINRQHKRNACNQQAWQGIHNALRRAAQDKAIRLAVLTGASGHFSAGDDIKDASAAREDPHRRTAYEQDIEHAFRAVTEAPFPVVAAIDGYCIGGALSLAMCCDFRVGTRASELGIPAAKLSFTYPSWQCSRLMTLVGLSQARKMLFEGNRIDGNRAYETGLLDVLTDEDPVAAALDFCSGMLDSAPLSVQASKRIFQALAVTDLASHQDEIAAFMRMVAASSDFREGARAFAEKRKPIFTGT</sequence>
<dbReference type="PROSITE" id="PS00166">
    <property type="entry name" value="ENOYL_COA_HYDRATASE"/>
    <property type="match status" value="1"/>
</dbReference>
<dbReference type="CDD" id="cd06558">
    <property type="entry name" value="crotonase-like"/>
    <property type="match status" value="1"/>
</dbReference>
<evidence type="ECO:0000313" key="5">
    <source>
        <dbReference type="Proteomes" id="UP000659172"/>
    </source>
</evidence>
<evidence type="ECO:0000313" key="4">
    <source>
        <dbReference type="EMBL" id="NVP57630.1"/>
    </source>
</evidence>
<dbReference type="InterPro" id="IPR029045">
    <property type="entry name" value="ClpP/crotonase-like_dom_sf"/>
</dbReference>
<name>A0ABX2QIV6_9HYPH</name>
<dbReference type="RefSeq" id="WP_176951594.1">
    <property type="nucleotide sequence ID" value="NZ_JABXYK010000015.1"/>
</dbReference>
<evidence type="ECO:0000256" key="2">
    <source>
        <dbReference type="ARBA" id="ARBA00023239"/>
    </source>
</evidence>
<dbReference type="PANTHER" id="PTHR11941:SF54">
    <property type="entry name" value="ENOYL-COA HYDRATASE, MITOCHONDRIAL"/>
    <property type="match status" value="1"/>
</dbReference>
<dbReference type="InterPro" id="IPR018376">
    <property type="entry name" value="Enoyl-CoA_hyd/isom_CS"/>
</dbReference>
<keyword evidence="2" id="KW-0456">Lyase</keyword>
<dbReference type="Gene3D" id="3.90.226.10">
    <property type="entry name" value="2-enoyl-CoA Hydratase, Chain A, domain 1"/>
    <property type="match status" value="1"/>
</dbReference>
<dbReference type="InterPro" id="IPR014748">
    <property type="entry name" value="Enoyl-CoA_hydra_C"/>
</dbReference>
<dbReference type="InterPro" id="IPR001753">
    <property type="entry name" value="Enoyl-CoA_hydra/iso"/>
</dbReference>
<organism evidence="4 5">
    <name type="scientific">Mycoplana rhizolycopersici</name>
    <dbReference type="NCBI Taxonomy" id="2746702"/>
    <lineage>
        <taxon>Bacteria</taxon>
        <taxon>Pseudomonadati</taxon>
        <taxon>Pseudomonadota</taxon>
        <taxon>Alphaproteobacteria</taxon>
        <taxon>Hyphomicrobiales</taxon>
        <taxon>Rhizobiaceae</taxon>
        <taxon>Mycoplana</taxon>
    </lineage>
</organism>
<evidence type="ECO:0000256" key="3">
    <source>
        <dbReference type="RuleBase" id="RU003707"/>
    </source>
</evidence>
<proteinExistence type="inferred from homology"/>
<protein>
    <submittedName>
        <fullName evidence="4">Enoyl-CoA hydratase/isomerase family protein</fullName>
    </submittedName>
</protein>
<evidence type="ECO:0000256" key="1">
    <source>
        <dbReference type="ARBA" id="ARBA00005254"/>
    </source>
</evidence>
<dbReference type="Gene3D" id="1.10.12.10">
    <property type="entry name" value="Lyase 2-enoyl-coa Hydratase, Chain A, domain 2"/>
    <property type="match status" value="1"/>
</dbReference>
<dbReference type="Proteomes" id="UP000659172">
    <property type="component" value="Unassembled WGS sequence"/>
</dbReference>
<keyword evidence="5" id="KW-1185">Reference proteome</keyword>
<comment type="caution">
    <text evidence="4">The sequence shown here is derived from an EMBL/GenBank/DDBJ whole genome shotgun (WGS) entry which is preliminary data.</text>
</comment>
<accession>A0ABX2QIV6</accession>